<reference evidence="2" key="1">
    <citation type="submission" date="2020-05" db="EMBL/GenBank/DDBJ databases">
        <authorList>
            <person name="Chiriac C."/>
            <person name="Salcher M."/>
            <person name="Ghai R."/>
            <person name="Kavagutti S V."/>
        </authorList>
    </citation>
    <scope>NUCLEOTIDE SEQUENCE</scope>
</reference>
<dbReference type="InterPro" id="IPR001173">
    <property type="entry name" value="Glyco_trans_2-like"/>
</dbReference>
<dbReference type="EMBL" id="CAFBPZ010000032">
    <property type="protein sequence ID" value="CAB5037469.1"/>
    <property type="molecule type" value="Genomic_DNA"/>
</dbReference>
<name>A0A6J7FT36_9ZZZZ</name>
<evidence type="ECO:0000259" key="1">
    <source>
        <dbReference type="Pfam" id="PF00535"/>
    </source>
</evidence>
<evidence type="ECO:0000313" key="2">
    <source>
        <dbReference type="EMBL" id="CAB4895930.1"/>
    </source>
</evidence>
<dbReference type="InterPro" id="IPR029044">
    <property type="entry name" value="Nucleotide-diphossugar_trans"/>
</dbReference>
<proteinExistence type="predicted"/>
<accession>A0A6J7FT36</accession>
<dbReference type="Gene3D" id="3.90.550.10">
    <property type="entry name" value="Spore Coat Polysaccharide Biosynthesis Protein SpsA, Chain A"/>
    <property type="match status" value="1"/>
</dbReference>
<dbReference type="PANTHER" id="PTHR43646:SF3">
    <property type="entry name" value="SLR1566 PROTEIN"/>
    <property type="match status" value="1"/>
</dbReference>
<feature type="domain" description="Glycosyltransferase 2-like" evidence="1">
    <location>
        <begin position="43"/>
        <end position="163"/>
    </location>
</feature>
<gene>
    <name evidence="2" type="ORF">UFOPK3495_00693</name>
    <name evidence="3" type="ORF">UFOPK4237_00644</name>
</gene>
<dbReference type="Pfam" id="PF00535">
    <property type="entry name" value="Glycos_transf_2"/>
    <property type="match status" value="1"/>
</dbReference>
<dbReference type="EMBL" id="CAFBMC010000028">
    <property type="protein sequence ID" value="CAB4895930.1"/>
    <property type="molecule type" value="Genomic_DNA"/>
</dbReference>
<dbReference type="AlphaFoldDB" id="A0A6J7FT36"/>
<dbReference type="PANTHER" id="PTHR43646">
    <property type="entry name" value="GLYCOSYLTRANSFERASE"/>
    <property type="match status" value="1"/>
</dbReference>
<dbReference type="SUPFAM" id="SSF53448">
    <property type="entry name" value="Nucleotide-diphospho-sugar transferases"/>
    <property type="match status" value="1"/>
</dbReference>
<protein>
    <submittedName>
        <fullName evidence="2">Unannotated protein</fullName>
    </submittedName>
</protein>
<evidence type="ECO:0000313" key="3">
    <source>
        <dbReference type="EMBL" id="CAB5037469.1"/>
    </source>
</evidence>
<organism evidence="2">
    <name type="scientific">freshwater metagenome</name>
    <dbReference type="NCBI Taxonomy" id="449393"/>
    <lineage>
        <taxon>unclassified sequences</taxon>
        <taxon>metagenomes</taxon>
        <taxon>ecological metagenomes</taxon>
    </lineage>
</organism>
<sequence length="371" mass="39276">MVMKPITAVGSLAAGAIAIHTALNLSNLRKPNVVSPPVLEKVSVLIPARNEEANIERCVLNVLASSGVSALEVLVLDDGSTDRTAEIVSSISDPRVRLIRSTEDPPAGWLGKPWACSRLSAQATGTALVFLDADVQVSPDALRACVNELRARNFALISPYPRQLAEGWLERLVQPIVTWSWCAFLPLAWSQRSTRPSLSAANGQFLVIDATAYRSIKGHEAVGSQVLEDIALMRALKSSGSLTCTMDGSAIATCRMYSTTDEVIDGYAKSLWAGFGGPAGSIGVNLLLLSVFVVPPLAAVVSRSPRTRAIGTAGYLAGVASRALVAGRTGARVWPDSALHPASITAFSALSVISWSRHLKGTNAWKGRKLS</sequence>